<protein>
    <submittedName>
        <fullName evidence="2">Uncharacterized protein</fullName>
    </submittedName>
</protein>
<dbReference type="AlphaFoldDB" id="A0A9P0BSP4"/>
<feature type="compositionally biased region" description="Basic and acidic residues" evidence="1">
    <location>
        <begin position="203"/>
        <end position="230"/>
    </location>
</feature>
<dbReference type="OrthoDB" id="6930320at2759"/>
<feature type="compositionally biased region" description="Polar residues" evidence="1">
    <location>
        <begin position="180"/>
        <end position="192"/>
    </location>
</feature>
<keyword evidence="3" id="KW-1185">Reference proteome</keyword>
<dbReference type="EMBL" id="LR824022">
    <property type="protein sequence ID" value="CAH0591596.1"/>
    <property type="molecule type" value="Genomic_DNA"/>
</dbReference>
<name>A0A9P0BSP4_CHRIL</name>
<evidence type="ECO:0000313" key="3">
    <source>
        <dbReference type="Proteomes" id="UP001154114"/>
    </source>
</evidence>
<evidence type="ECO:0000256" key="1">
    <source>
        <dbReference type="SAM" id="MobiDB-lite"/>
    </source>
</evidence>
<reference evidence="2" key="1">
    <citation type="submission" date="2021-12" db="EMBL/GenBank/DDBJ databases">
        <authorList>
            <person name="King R."/>
        </authorList>
    </citation>
    <scope>NUCLEOTIDE SEQUENCE</scope>
</reference>
<feature type="region of interest" description="Disordered" evidence="1">
    <location>
        <begin position="286"/>
        <end position="354"/>
    </location>
</feature>
<feature type="compositionally biased region" description="Polar residues" evidence="1">
    <location>
        <begin position="336"/>
        <end position="347"/>
    </location>
</feature>
<evidence type="ECO:0000313" key="2">
    <source>
        <dbReference type="EMBL" id="CAH0591596.1"/>
    </source>
</evidence>
<dbReference type="Proteomes" id="UP001154114">
    <property type="component" value="Chromosome 19"/>
</dbReference>
<gene>
    <name evidence="2" type="ORF">CINC_LOCUS5200</name>
</gene>
<organism evidence="2 3">
    <name type="scientific">Chrysodeixis includens</name>
    <name type="common">Soybean looper</name>
    <name type="synonym">Pseudoplusia includens</name>
    <dbReference type="NCBI Taxonomy" id="689277"/>
    <lineage>
        <taxon>Eukaryota</taxon>
        <taxon>Metazoa</taxon>
        <taxon>Ecdysozoa</taxon>
        <taxon>Arthropoda</taxon>
        <taxon>Hexapoda</taxon>
        <taxon>Insecta</taxon>
        <taxon>Pterygota</taxon>
        <taxon>Neoptera</taxon>
        <taxon>Endopterygota</taxon>
        <taxon>Lepidoptera</taxon>
        <taxon>Glossata</taxon>
        <taxon>Ditrysia</taxon>
        <taxon>Noctuoidea</taxon>
        <taxon>Noctuidae</taxon>
        <taxon>Plusiinae</taxon>
        <taxon>Chrysodeixis</taxon>
    </lineage>
</organism>
<feature type="compositionally biased region" description="Acidic residues" evidence="1">
    <location>
        <begin position="307"/>
        <end position="321"/>
    </location>
</feature>
<feature type="region of interest" description="Disordered" evidence="1">
    <location>
        <begin position="180"/>
        <end position="246"/>
    </location>
</feature>
<proteinExistence type="predicted"/>
<accession>A0A9P0BSP4</accession>
<sequence length="354" mass="39437">MYTPNPDKQLLIPDLPYDSGDELLLVTTETVNTIFNSNSNRIKIYDNHFEKLKPDETVYWPIGLNHGAIEHIPPKVKEPINYQTNEYAYGQIGYDKLPNSNTIFRPTDETNPETGGSFWYSTNNMQQFNAHQSSYYNVKKRTPSYPYSKLNYDGNYNAKVGQYSSGSFADISRPTSISEQPYTSSYWSSSPNAGPPLGNVRRKLSDVKIEHHVEPPKLKNRKQLQDDRNSVPDGLDEPNEGKGGSMVANLFEPLLGKNTSASGKNFHLPSLNGVMKSLLVLLSDSRSAEEDNDDENLENLSSNDTNSTEEVDIISESEDINDGERPDYRIIGGNPATGSGTPLSNKGRSAVNDK</sequence>